<gene>
    <name evidence="1" type="ORF">H2198_005714</name>
</gene>
<comment type="caution">
    <text evidence="1">The sequence shown here is derived from an EMBL/GenBank/DDBJ whole genome shotgun (WGS) entry which is preliminary data.</text>
</comment>
<protein>
    <submittedName>
        <fullName evidence="1">Uncharacterized protein</fullName>
    </submittedName>
</protein>
<proteinExistence type="predicted"/>
<dbReference type="Proteomes" id="UP001172386">
    <property type="component" value="Unassembled WGS sequence"/>
</dbReference>
<name>A0ACC3A596_9EURO</name>
<dbReference type="EMBL" id="JAPDRQ010000097">
    <property type="protein sequence ID" value="KAJ9655410.1"/>
    <property type="molecule type" value="Genomic_DNA"/>
</dbReference>
<evidence type="ECO:0000313" key="2">
    <source>
        <dbReference type="Proteomes" id="UP001172386"/>
    </source>
</evidence>
<evidence type="ECO:0000313" key="1">
    <source>
        <dbReference type="EMBL" id="KAJ9655410.1"/>
    </source>
</evidence>
<organism evidence="1 2">
    <name type="scientific">Neophaeococcomyces mojaviensis</name>
    <dbReference type="NCBI Taxonomy" id="3383035"/>
    <lineage>
        <taxon>Eukaryota</taxon>
        <taxon>Fungi</taxon>
        <taxon>Dikarya</taxon>
        <taxon>Ascomycota</taxon>
        <taxon>Pezizomycotina</taxon>
        <taxon>Eurotiomycetes</taxon>
        <taxon>Chaetothyriomycetidae</taxon>
        <taxon>Chaetothyriales</taxon>
        <taxon>Chaetothyriales incertae sedis</taxon>
        <taxon>Neophaeococcomyces</taxon>
    </lineage>
</organism>
<accession>A0ACC3A596</accession>
<sequence length="723" mass="80080">MISFLDDLASHAADSNRNLRICLSSRHYPHISIPRGLSLTIEDEAEHDADIHLYIRKKLVKASTPKMQVLCEKLYKKSAHVFLWIVLVIPMLNGVHSDGGTTNDTIARLNEISADLDGLFADILARTSKDVGECVCLLQWVLFAFRPLKEPELYLAIHSSSPNISCIQTDQLPHALPDADDLERFLLNTSRGLVELTRAKPPVVQFIHETVRHFLMSPNGLGQLEQTLSTNLEGLSHDILKTGCITYIKSCKYTDGYRASGEGQQTFMKRLADDFPLMEYALSNMYKHADKAQACDVEQIAFINARKTAYGMWYDHHFNVWRDSIQYADIRKYHLRWPRLPLAYFLADQNLPNLLEASIATGININLRGGRYGSPLQAACVVGNLPIVKLLLRSGANVNAQGGEHRHALVAAILCQKYDITDVLRRHGAKVHEKLLSKTLGKAVSRGSRQGVQAALDSSADADCIEVADIVCLEITRGNTEVVEMLSRCGAKIQQHDVLLSAVRTRDIEMVKAVFKLGTQSHHDLTNGFALYKAAINGDIAIAQLLIESGADPNRSYTGYSTLSEAIARRKADMVQLLLDNKADLCVYDEDSPVPLMLFEEVEEVHEQAVNKLYSYCGDDLQFSLWVGDLDIAKALLSHGADVNGAPGTFGCAIEVAALSEHDELLKLVLEAGARIGGDSFSFVAKAIEDGRTERVKLYHKHAERQGCTDLLRLIVESAITLT</sequence>
<keyword evidence="2" id="KW-1185">Reference proteome</keyword>
<reference evidence="1" key="1">
    <citation type="submission" date="2022-10" db="EMBL/GenBank/DDBJ databases">
        <title>Culturing micro-colonial fungi from biological soil crusts in the Mojave desert and describing Neophaeococcomyces mojavensis, and introducing the new genera and species Taxawa tesnikishii.</title>
        <authorList>
            <person name="Kurbessoian T."/>
            <person name="Stajich J.E."/>
        </authorList>
    </citation>
    <scope>NUCLEOTIDE SEQUENCE</scope>
    <source>
        <strain evidence="1">JES_112</strain>
    </source>
</reference>